<gene>
    <name evidence="4" type="ORF">QQF64_019563</name>
</gene>
<evidence type="ECO:0000256" key="1">
    <source>
        <dbReference type="ARBA" id="ARBA00004123"/>
    </source>
</evidence>
<sequence length="123" mass="13174">PSLPLLRGNQPSDSHLPGAATQRPARVEALDGRPLGEGTIHRTTEDSGCGCPPKTSVSDSHVASSAPGDPEEGDLPQPPPILVDGEEAYQVHELLDSRRRGGTLQYLVEWEGYGPEERSWVNA</sequence>
<evidence type="ECO:0000313" key="4">
    <source>
        <dbReference type="EMBL" id="KAL1251767.1"/>
    </source>
</evidence>
<comment type="caution">
    <text evidence="4">The sequence shown here is derived from an EMBL/GenBank/DDBJ whole genome shotgun (WGS) entry which is preliminary data.</text>
</comment>
<proteinExistence type="predicted"/>
<dbReference type="InterPro" id="IPR023780">
    <property type="entry name" value="Chromo_domain"/>
</dbReference>
<name>A0ABR3LFT9_9TELE</name>
<feature type="region of interest" description="Disordered" evidence="2">
    <location>
        <begin position="1"/>
        <end position="81"/>
    </location>
</feature>
<keyword evidence="5" id="KW-1185">Reference proteome</keyword>
<comment type="subcellular location">
    <subcellularLocation>
        <location evidence="1">Nucleus</location>
    </subcellularLocation>
</comment>
<dbReference type="Gene3D" id="2.40.50.40">
    <property type="match status" value="1"/>
</dbReference>
<dbReference type="SUPFAM" id="SSF54160">
    <property type="entry name" value="Chromo domain-like"/>
    <property type="match status" value="1"/>
</dbReference>
<dbReference type="InterPro" id="IPR000953">
    <property type="entry name" value="Chromo/chromo_shadow_dom"/>
</dbReference>
<feature type="non-terminal residue" evidence="4">
    <location>
        <position position="123"/>
    </location>
</feature>
<accession>A0ABR3LFT9</accession>
<organism evidence="4 5">
    <name type="scientific">Cirrhinus molitorella</name>
    <name type="common">mud carp</name>
    <dbReference type="NCBI Taxonomy" id="172907"/>
    <lineage>
        <taxon>Eukaryota</taxon>
        <taxon>Metazoa</taxon>
        <taxon>Chordata</taxon>
        <taxon>Craniata</taxon>
        <taxon>Vertebrata</taxon>
        <taxon>Euteleostomi</taxon>
        <taxon>Actinopterygii</taxon>
        <taxon>Neopterygii</taxon>
        <taxon>Teleostei</taxon>
        <taxon>Ostariophysi</taxon>
        <taxon>Cypriniformes</taxon>
        <taxon>Cyprinidae</taxon>
        <taxon>Labeoninae</taxon>
        <taxon>Labeonini</taxon>
        <taxon>Cirrhinus</taxon>
    </lineage>
</organism>
<evidence type="ECO:0000259" key="3">
    <source>
        <dbReference type="PROSITE" id="PS50013"/>
    </source>
</evidence>
<evidence type="ECO:0000313" key="5">
    <source>
        <dbReference type="Proteomes" id="UP001558613"/>
    </source>
</evidence>
<dbReference type="Pfam" id="PF00385">
    <property type="entry name" value="Chromo"/>
    <property type="match status" value="1"/>
</dbReference>
<feature type="non-terminal residue" evidence="4">
    <location>
        <position position="1"/>
    </location>
</feature>
<dbReference type="Proteomes" id="UP001558613">
    <property type="component" value="Unassembled WGS sequence"/>
</dbReference>
<dbReference type="EMBL" id="JAYMGO010000022">
    <property type="protein sequence ID" value="KAL1251767.1"/>
    <property type="molecule type" value="Genomic_DNA"/>
</dbReference>
<dbReference type="PROSITE" id="PS50013">
    <property type="entry name" value="CHROMO_2"/>
    <property type="match status" value="1"/>
</dbReference>
<feature type="domain" description="Chromo" evidence="3">
    <location>
        <begin position="89"/>
        <end position="123"/>
    </location>
</feature>
<protein>
    <recommendedName>
        <fullName evidence="3">Chromo domain-containing protein</fullName>
    </recommendedName>
</protein>
<reference evidence="4 5" key="1">
    <citation type="submission" date="2023-09" db="EMBL/GenBank/DDBJ databases">
        <authorList>
            <person name="Wang M."/>
        </authorList>
    </citation>
    <scope>NUCLEOTIDE SEQUENCE [LARGE SCALE GENOMIC DNA]</scope>
    <source>
        <strain evidence="4">GT-2023</strain>
        <tissue evidence="4">Liver</tissue>
    </source>
</reference>
<dbReference type="InterPro" id="IPR016197">
    <property type="entry name" value="Chromo-like_dom_sf"/>
</dbReference>
<evidence type="ECO:0000256" key="2">
    <source>
        <dbReference type="SAM" id="MobiDB-lite"/>
    </source>
</evidence>